<sequence length="290" mass="33429">MSDNVEVGYQLTATPPGCRASYTCVVVKKHDDGSFVVRFRDKDAGTHTFQPSHDFKIRSKEPPEDFEEFMTGWEAALAETEEAKRVKREQEAQVEEERQRKQREWNQKVENFAQAVGAGEQVDLSFKVDRDTDSECEYGLFTGQDSLLYHYSAAQLTSSLEEAKPEWWGKKADHEEHNIEEDKEESCKMDLDTFKAKWKQLSSSDAEAYEKFELLLSVGTGPINTITYTRSYQTVSRHFYIEELFDKFPSRAKFNVAANLKVDLQRRRAAPEAGIVLAQRWVTDDRGRRA</sequence>
<reference evidence="2 3" key="1">
    <citation type="journal article" date="2015" name="Genome Biol. Evol.">
        <title>Comparative Genomics of a Bacterivorous Green Alga Reveals Evolutionary Causalities and Consequences of Phago-Mixotrophic Mode of Nutrition.</title>
        <authorList>
            <person name="Burns J.A."/>
            <person name="Paasch A."/>
            <person name="Narechania A."/>
            <person name="Kim E."/>
        </authorList>
    </citation>
    <scope>NUCLEOTIDE SEQUENCE [LARGE SCALE GENOMIC DNA]</scope>
    <source>
        <strain evidence="2 3">PLY_AMNH</strain>
    </source>
</reference>
<gene>
    <name evidence="2" type="ORF">CYMTET_5121</name>
</gene>
<evidence type="ECO:0000313" key="2">
    <source>
        <dbReference type="EMBL" id="KAK3287367.1"/>
    </source>
</evidence>
<comment type="caution">
    <text evidence="2">The sequence shown here is derived from an EMBL/GenBank/DDBJ whole genome shotgun (WGS) entry which is preliminary data.</text>
</comment>
<dbReference type="Proteomes" id="UP001190700">
    <property type="component" value="Unassembled WGS sequence"/>
</dbReference>
<feature type="coiled-coil region" evidence="1">
    <location>
        <begin position="77"/>
        <end position="104"/>
    </location>
</feature>
<name>A0AAE0H024_9CHLO</name>
<dbReference type="EMBL" id="LGRX02000882">
    <property type="protein sequence ID" value="KAK3287367.1"/>
    <property type="molecule type" value="Genomic_DNA"/>
</dbReference>
<organism evidence="2 3">
    <name type="scientific">Cymbomonas tetramitiformis</name>
    <dbReference type="NCBI Taxonomy" id="36881"/>
    <lineage>
        <taxon>Eukaryota</taxon>
        <taxon>Viridiplantae</taxon>
        <taxon>Chlorophyta</taxon>
        <taxon>Pyramimonadophyceae</taxon>
        <taxon>Pyramimonadales</taxon>
        <taxon>Pyramimonadaceae</taxon>
        <taxon>Cymbomonas</taxon>
    </lineage>
</organism>
<evidence type="ECO:0000313" key="3">
    <source>
        <dbReference type="Proteomes" id="UP001190700"/>
    </source>
</evidence>
<protein>
    <submittedName>
        <fullName evidence="2">Uncharacterized protein</fullName>
    </submittedName>
</protein>
<keyword evidence="3" id="KW-1185">Reference proteome</keyword>
<keyword evidence="1" id="KW-0175">Coiled coil</keyword>
<dbReference type="AlphaFoldDB" id="A0AAE0H024"/>
<evidence type="ECO:0000256" key="1">
    <source>
        <dbReference type="SAM" id="Coils"/>
    </source>
</evidence>
<accession>A0AAE0H024</accession>
<proteinExistence type="predicted"/>